<dbReference type="NCBIfam" id="TIGR00022">
    <property type="entry name" value="YhcH/YjgK/YiaL family protein"/>
    <property type="match status" value="1"/>
</dbReference>
<dbReference type="RefSeq" id="WP_073018356.1">
    <property type="nucleotide sequence ID" value="NZ_FQXU01000005.1"/>
</dbReference>
<evidence type="ECO:0000313" key="2">
    <source>
        <dbReference type="Proteomes" id="UP000184241"/>
    </source>
</evidence>
<evidence type="ECO:0000313" key="1">
    <source>
        <dbReference type="EMBL" id="SHI01389.1"/>
    </source>
</evidence>
<protein>
    <submittedName>
        <fullName evidence="1">YhcH/YjgK/YiaL family protein</fullName>
    </submittedName>
</protein>
<proteinExistence type="predicted"/>
<dbReference type="Gene3D" id="2.60.120.370">
    <property type="entry name" value="YhcH/YjgK/YiaL"/>
    <property type="match status" value="1"/>
</dbReference>
<dbReference type="EMBL" id="FQXU01000005">
    <property type="protein sequence ID" value="SHI01389.1"/>
    <property type="molecule type" value="Genomic_DNA"/>
</dbReference>
<dbReference type="Proteomes" id="UP000184241">
    <property type="component" value="Unassembled WGS sequence"/>
</dbReference>
<dbReference type="InterPro" id="IPR004375">
    <property type="entry name" value="NanQ/TabA/YiaL"/>
</dbReference>
<dbReference type="SUPFAM" id="SSF51197">
    <property type="entry name" value="Clavaminate synthase-like"/>
    <property type="match status" value="1"/>
</dbReference>
<reference evidence="1 2" key="1">
    <citation type="submission" date="2016-11" db="EMBL/GenBank/DDBJ databases">
        <authorList>
            <person name="Jaros S."/>
            <person name="Januszkiewicz K."/>
            <person name="Wedrychowicz H."/>
        </authorList>
    </citation>
    <scope>NUCLEOTIDE SEQUENCE [LARGE SCALE GENOMIC DNA]</scope>
    <source>
        <strain evidence="1 2">DSM 6191</strain>
    </source>
</reference>
<dbReference type="Pfam" id="PF04074">
    <property type="entry name" value="DUF386"/>
    <property type="match status" value="1"/>
</dbReference>
<name>A0A1M5XNS1_9CLOT</name>
<dbReference type="AlphaFoldDB" id="A0A1M5XNS1"/>
<sequence length="148" mass="16980">MIIDKMDNILLYKSMVPNLEVGLNAIKQLEVFEEGKYTFEGGFYMIQKGETKSLEEGTFEAHRKYIDIQILVDGSEEVAWSDIKDLTTVIEYDDIKDAERFEGDKSHNILVSKGMFYIAFPHDAHRATGHTTEKHSYTKIVMKLPVEA</sequence>
<dbReference type="GO" id="GO:0005829">
    <property type="term" value="C:cytosol"/>
    <property type="evidence" value="ECO:0007669"/>
    <property type="project" value="TreeGrafter"/>
</dbReference>
<accession>A0A1M5XNS1</accession>
<organism evidence="1 2">
    <name type="scientific">Clostridium intestinale DSM 6191</name>
    <dbReference type="NCBI Taxonomy" id="1121320"/>
    <lineage>
        <taxon>Bacteria</taxon>
        <taxon>Bacillati</taxon>
        <taxon>Bacillota</taxon>
        <taxon>Clostridia</taxon>
        <taxon>Eubacteriales</taxon>
        <taxon>Clostridiaceae</taxon>
        <taxon>Clostridium</taxon>
    </lineage>
</organism>
<dbReference type="PANTHER" id="PTHR34986">
    <property type="entry name" value="EVOLVED BETA-GALACTOSIDASE SUBUNIT BETA"/>
    <property type="match status" value="1"/>
</dbReference>
<dbReference type="PANTHER" id="PTHR34986:SF1">
    <property type="entry name" value="PROTEIN YIAL"/>
    <property type="match status" value="1"/>
</dbReference>
<gene>
    <name evidence="1" type="ORF">SAMN02745941_01537</name>
</gene>
<dbReference type="InterPro" id="IPR037012">
    <property type="entry name" value="NanQ/TabA/YiaL_sf"/>
</dbReference>